<keyword evidence="8" id="KW-1185">Reference proteome</keyword>
<dbReference type="PROSITE" id="PS50977">
    <property type="entry name" value="HTH_TETR_2"/>
    <property type="match status" value="1"/>
</dbReference>
<dbReference type="Gene3D" id="1.10.357.10">
    <property type="entry name" value="Tetracycline Repressor, domain 2"/>
    <property type="match status" value="1"/>
</dbReference>
<dbReference type="PRINTS" id="PR00455">
    <property type="entry name" value="HTHTETR"/>
</dbReference>
<dbReference type="PANTHER" id="PTHR30055:SF238">
    <property type="entry name" value="MYCOFACTOCIN BIOSYNTHESIS TRANSCRIPTIONAL REGULATOR MFTR-RELATED"/>
    <property type="match status" value="1"/>
</dbReference>
<dbReference type="InterPro" id="IPR041347">
    <property type="entry name" value="MftR_C"/>
</dbReference>
<proteinExistence type="predicted"/>
<evidence type="ECO:0000256" key="1">
    <source>
        <dbReference type="ARBA" id="ARBA00023015"/>
    </source>
</evidence>
<evidence type="ECO:0000313" key="7">
    <source>
        <dbReference type="EMBL" id="MBP2361568.1"/>
    </source>
</evidence>
<dbReference type="Gene3D" id="1.10.10.60">
    <property type="entry name" value="Homeodomain-like"/>
    <property type="match status" value="1"/>
</dbReference>
<feature type="region of interest" description="Disordered" evidence="5">
    <location>
        <begin position="211"/>
        <end position="251"/>
    </location>
</feature>
<dbReference type="PANTHER" id="PTHR30055">
    <property type="entry name" value="HTH-TYPE TRANSCRIPTIONAL REGULATOR RUTR"/>
    <property type="match status" value="1"/>
</dbReference>
<evidence type="ECO:0000256" key="4">
    <source>
        <dbReference type="PROSITE-ProRule" id="PRU00335"/>
    </source>
</evidence>
<protein>
    <submittedName>
        <fullName evidence="7">AcrR family transcriptional regulator</fullName>
    </submittedName>
</protein>
<dbReference type="InterPro" id="IPR009057">
    <property type="entry name" value="Homeodomain-like_sf"/>
</dbReference>
<organism evidence="7 8">
    <name type="scientific">Streptomyces clavifer</name>
    <dbReference type="NCBI Taxonomy" id="68188"/>
    <lineage>
        <taxon>Bacteria</taxon>
        <taxon>Bacillati</taxon>
        <taxon>Actinomycetota</taxon>
        <taxon>Actinomycetes</taxon>
        <taxon>Kitasatosporales</taxon>
        <taxon>Streptomycetaceae</taxon>
        <taxon>Streptomyces</taxon>
    </lineage>
</organism>
<evidence type="ECO:0000259" key="6">
    <source>
        <dbReference type="PROSITE" id="PS50977"/>
    </source>
</evidence>
<comment type="caution">
    <text evidence="7">The sequence shown here is derived from an EMBL/GenBank/DDBJ whole genome shotgun (WGS) entry which is preliminary data.</text>
</comment>
<accession>A0ABS4VCN9</accession>
<evidence type="ECO:0000256" key="5">
    <source>
        <dbReference type="SAM" id="MobiDB-lite"/>
    </source>
</evidence>
<dbReference type="EMBL" id="JAGINS010000001">
    <property type="protein sequence ID" value="MBP2361568.1"/>
    <property type="molecule type" value="Genomic_DNA"/>
</dbReference>
<feature type="compositionally biased region" description="Basic and acidic residues" evidence="5">
    <location>
        <begin position="233"/>
        <end position="251"/>
    </location>
</feature>
<evidence type="ECO:0000313" key="8">
    <source>
        <dbReference type="Proteomes" id="UP001519311"/>
    </source>
</evidence>
<keyword evidence="1" id="KW-0805">Transcription regulation</keyword>
<gene>
    <name evidence="7" type="ORF">JOF59_003968</name>
</gene>
<feature type="domain" description="HTH tetR-type" evidence="6">
    <location>
        <begin position="7"/>
        <end position="67"/>
    </location>
</feature>
<dbReference type="Pfam" id="PF00440">
    <property type="entry name" value="TetR_N"/>
    <property type="match status" value="1"/>
</dbReference>
<keyword evidence="3" id="KW-0804">Transcription</keyword>
<dbReference type="Pfam" id="PF17754">
    <property type="entry name" value="TetR_C_14"/>
    <property type="match status" value="1"/>
</dbReference>
<reference evidence="7 8" key="1">
    <citation type="submission" date="2021-03" db="EMBL/GenBank/DDBJ databases">
        <title>Sequencing the genomes of 1000 actinobacteria strains.</title>
        <authorList>
            <person name="Klenk H.-P."/>
        </authorList>
    </citation>
    <scope>NUCLEOTIDE SEQUENCE [LARGE SCALE GENOMIC DNA]</scope>
    <source>
        <strain evidence="7 8">DSM 40843</strain>
    </source>
</reference>
<name>A0ABS4VCN9_9ACTN</name>
<dbReference type="Proteomes" id="UP001519311">
    <property type="component" value="Unassembled WGS sequence"/>
</dbReference>
<dbReference type="SUPFAM" id="SSF46689">
    <property type="entry name" value="Homeodomain-like"/>
    <property type="match status" value="1"/>
</dbReference>
<dbReference type="InterPro" id="IPR050109">
    <property type="entry name" value="HTH-type_TetR-like_transc_reg"/>
</dbReference>
<feature type="DNA-binding region" description="H-T-H motif" evidence="4">
    <location>
        <begin position="30"/>
        <end position="49"/>
    </location>
</feature>
<sequence length="251" mass="27996">MRERRKQRTREALLHTALELFTTQGYDRTTVDEIVEAVEVSQRTFFRYFATKEAAAFATREAVELSFLAELRRRPAAEPPFEAMRRAALSAWDSIADTPGGTITVALRMRTYRMIESTPALLAADIRRSIELERQVTQVVAEREGLDPETDLRPRVAVAAFSGVMRLAGQRWGQRRDADVEALHRLTEVHLDHLGPALSGSWRTVPADRAAVPHASPAGHGRTHSTSASKHVSRTERALDAPERARNGHGS</sequence>
<evidence type="ECO:0000256" key="2">
    <source>
        <dbReference type="ARBA" id="ARBA00023125"/>
    </source>
</evidence>
<dbReference type="InterPro" id="IPR001647">
    <property type="entry name" value="HTH_TetR"/>
</dbReference>
<evidence type="ECO:0000256" key="3">
    <source>
        <dbReference type="ARBA" id="ARBA00023163"/>
    </source>
</evidence>
<keyword evidence="2 4" id="KW-0238">DNA-binding</keyword>